<reference evidence="1 2" key="1">
    <citation type="submission" date="2020-08" db="EMBL/GenBank/DDBJ databases">
        <title>Genomic Encyclopedia of Type Strains, Phase IV (KMG-IV): sequencing the most valuable type-strain genomes for metagenomic binning, comparative biology and taxonomic classification.</title>
        <authorList>
            <person name="Goeker M."/>
        </authorList>
    </citation>
    <scope>NUCLEOTIDE SEQUENCE [LARGE SCALE GENOMIC DNA]</scope>
    <source>
        <strain evidence="1 2">DSM 29007</strain>
    </source>
</reference>
<accession>A0A841GJ89</accession>
<gene>
    <name evidence="1" type="ORF">HNQ61_000352</name>
</gene>
<evidence type="ECO:0000313" key="2">
    <source>
        <dbReference type="Proteomes" id="UP000582837"/>
    </source>
</evidence>
<dbReference type="SUPFAM" id="SSF46689">
    <property type="entry name" value="Homeodomain-like"/>
    <property type="match status" value="1"/>
</dbReference>
<protein>
    <submittedName>
        <fullName evidence="1">Uncharacterized protein (DUF433 family)</fullName>
    </submittedName>
</protein>
<dbReference type="InterPro" id="IPR009057">
    <property type="entry name" value="Homeodomain-like_sf"/>
</dbReference>
<dbReference type="Proteomes" id="UP000582837">
    <property type="component" value="Unassembled WGS sequence"/>
</dbReference>
<name>A0A841GJ89_9BACT</name>
<dbReference type="EMBL" id="JACHIA010000001">
    <property type="protein sequence ID" value="MBB6068741.1"/>
    <property type="molecule type" value="Genomic_DNA"/>
</dbReference>
<dbReference type="AlphaFoldDB" id="A0A841GJ89"/>
<evidence type="ECO:0000313" key="1">
    <source>
        <dbReference type="EMBL" id="MBB6068741.1"/>
    </source>
</evidence>
<sequence>MNRHEIITKDPRLLSGTPVFAGTRVPVESLISHLIAGDTLEDFLDGFPGVRREQAEAFLELALDAALTDARAA</sequence>
<dbReference type="PANTHER" id="PTHR34849:SF3">
    <property type="entry name" value="SSR2962 PROTEIN"/>
    <property type="match status" value="1"/>
</dbReference>
<dbReference type="Gene3D" id="1.10.10.10">
    <property type="entry name" value="Winged helix-like DNA-binding domain superfamily/Winged helix DNA-binding domain"/>
    <property type="match status" value="1"/>
</dbReference>
<dbReference type="PANTHER" id="PTHR34849">
    <property type="entry name" value="SSL5025 PROTEIN"/>
    <property type="match status" value="1"/>
</dbReference>
<keyword evidence="2" id="KW-1185">Reference proteome</keyword>
<dbReference type="Pfam" id="PF04255">
    <property type="entry name" value="DUF433"/>
    <property type="match status" value="1"/>
</dbReference>
<dbReference type="RefSeq" id="WP_170031077.1">
    <property type="nucleotide sequence ID" value="NZ_JABDTL010000001.1"/>
</dbReference>
<dbReference type="InterPro" id="IPR036388">
    <property type="entry name" value="WH-like_DNA-bd_sf"/>
</dbReference>
<comment type="caution">
    <text evidence="1">The sequence shown here is derived from an EMBL/GenBank/DDBJ whole genome shotgun (WGS) entry which is preliminary data.</text>
</comment>
<dbReference type="InterPro" id="IPR007367">
    <property type="entry name" value="DUF433"/>
</dbReference>
<organism evidence="1 2">
    <name type="scientific">Longimicrobium terrae</name>
    <dbReference type="NCBI Taxonomy" id="1639882"/>
    <lineage>
        <taxon>Bacteria</taxon>
        <taxon>Pseudomonadati</taxon>
        <taxon>Gemmatimonadota</taxon>
        <taxon>Longimicrobiia</taxon>
        <taxon>Longimicrobiales</taxon>
        <taxon>Longimicrobiaceae</taxon>
        <taxon>Longimicrobium</taxon>
    </lineage>
</organism>
<proteinExistence type="predicted"/>